<keyword evidence="2" id="KW-0677">Repeat</keyword>
<dbReference type="InterPro" id="IPR039218">
    <property type="entry name" value="REM_fam"/>
</dbReference>
<keyword evidence="6" id="KW-0539">Nucleus</keyword>
<dbReference type="PROSITE" id="PS50863">
    <property type="entry name" value="B3"/>
    <property type="match status" value="1"/>
</dbReference>
<dbReference type="InterPro" id="IPR003340">
    <property type="entry name" value="B3_DNA-bd"/>
</dbReference>
<evidence type="ECO:0000256" key="4">
    <source>
        <dbReference type="ARBA" id="ARBA00023125"/>
    </source>
</evidence>
<dbReference type="Proteomes" id="UP000826271">
    <property type="component" value="Unassembled WGS sequence"/>
</dbReference>
<keyword evidence="5" id="KW-0804">Transcription</keyword>
<proteinExistence type="predicted"/>
<dbReference type="InterPro" id="IPR015300">
    <property type="entry name" value="DNA-bd_pseudobarrel_sf"/>
</dbReference>
<sequence length="271" mass="30571">MAGNRNDILNFFKFMFGPTWQQHMALPPLFVERANASIGDLITIHTHKGATAFMLQEISDGHLAISGSAWHEFISAHNIHETYVLLFIHRGNMHFNVTIFDQTGAVVESGDDGDNDDASDDNEEAEDVIDVGDYAETDGEDDIENSRMFCVKVPKSSGYNYRHSRLARLYLLDFNLANLKVPTAGQRTWSVNLKWINLVAVDGTASPQTFALKEGWLEFANANRVRGGDICVFEMKEEVGNTINMDVVIERRGRLRWGGNMYKYLISTWVC</sequence>
<evidence type="ECO:0000256" key="3">
    <source>
        <dbReference type="ARBA" id="ARBA00023015"/>
    </source>
</evidence>
<evidence type="ECO:0000313" key="9">
    <source>
        <dbReference type="Proteomes" id="UP000826271"/>
    </source>
</evidence>
<organism evidence="8 9">
    <name type="scientific">Buddleja alternifolia</name>
    <dbReference type="NCBI Taxonomy" id="168488"/>
    <lineage>
        <taxon>Eukaryota</taxon>
        <taxon>Viridiplantae</taxon>
        <taxon>Streptophyta</taxon>
        <taxon>Embryophyta</taxon>
        <taxon>Tracheophyta</taxon>
        <taxon>Spermatophyta</taxon>
        <taxon>Magnoliopsida</taxon>
        <taxon>eudicotyledons</taxon>
        <taxon>Gunneridae</taxon>
        <taxon>Pentapetalae</taxon>
        <taxon>asterids</taxon>
        <taxon>lamiids</taxon>
        <taxon>Lamiales</taxon>
        <taxon>Scrophulariaceae</taxon>
        <taxon>Buddlejeae</taxon>
        <taxon>Buddleja</taxon>
    </lineage>
</organism>
<gene>
    <name evidence="8" type="ORF">BUALT_Bualt01G0142100</name>
</gene>
<evidence type="ECO:0000256" key="2">
    <source>
        <dbReference type="ARBA" id="ARBA00022737"/>
    </source>
</evidence>
<comment type="caution">
    <text evidence="8">The sequence shown here is derived from an EMBL/GenBank/DDBJ whole genome shotgun (WGS) entry which is preliminary data.</text>
</comment>
<accession>A0AAV6Y715</accession>
<feature type="domain" description="TF-B3" evidence="7">
    <location>
        <begin position="187"/>
        <end position="253"/>
    </location>
</feature>
<dbReference type="Gene3D" id="2.40.330.10">
    <property type="entry name" value="DNA-binding pseudobarrel domain"/>
    <property type="match status" value="2"/>
</dbReference>
<dbReference type="GO" id="GO:0003677">
    <property type="term" value="F:DNA binding"/>
    <property type="evidence" value="ECO:0007669"/>
    <property type="project" value="UniProtKB-KW"/>
</dbReference>
<dbReference type="GO" id="GO:0005634">
    <property type="term" value="C:nucleus"/>
    <property type="evidence" value="ECO:0007669"/>
    <property type="project" value="UniProtKB-SubCell"/>
</dbReference>
<dbReference type="PANTHER" id="PTHR31674">
    <property type="entry name" value="B3 DOMAIN-CONTAINING PROTEIN REM-LIKE 3-RELATED"/>
    <property type="match status" value="1"/>
</dbReference>
<comment type="subcellular location">
    <subcellularLocation>
        <location evidence="1">Nucleus</location>
    </subcellularLocation>
</comment>
<dbReference type="PANTHER" id="PTHR31674:SF62">
    <property type="entry name" value="B3 DOMAIN-CONTAINING PROTEIN REM14-RELATED"/>
    <property type="match status" value="1"/>
</dbReference>
<keyword evidence="4" id="KW-0238">DNA-binding</keyword>
<dbReference type="Pfam" id="PF02362">
    <property type="entry name" value="B3"/>
    <property type="match status" value="1"/>
</dbReference>
<keyword evidence="3" id="KW-0805">Transcription regulation</keyword>
<evidence type="ECO:0000313" key="8">
    <source>
        <dbReference type="EMBL" id="KAG8390996.1"/>
    </source>
</evidence>
<dbReference type="SUPFAM" id="SSF101936">
    <property type="entry name" value="DNA-binding pseudobarrel domain"/>
    <property type="match status" value="2"/>
</dbReference>
<evidence type="ECO:0000256" key="1">
    <source>
        <dbReference type="ARBA" id="ARBA00004123"/>
    </source>
</evidence>
<protein>
    <recommendedName>
        <fullName evidence="7">TF-B3 domain-containing protein</fullName>
    </recommendedName>
</protein>
<reference evidence="8" key="1">
    <citation type="submission" date="2019-10" db="EMBL/GenBank/DDBJ databases">
        <authorList>
            <person name="Zhang R."/>
            <person name="Pan Y."/>
            <person name="Wang J."/>
            <person name="Ma R."/>
            <person name="Yu S."/>
        </authorList>
    </citation>
    <scope>NUCLEOTIDE SEQUENCE</scope>
    <source>
        <strain evidence="8">LA-IB0</strain>
        <tissue evidence="8">Leaf</tissue>
    </source>
</reference>
<dbReference type="AlphaFoldDB" id="A0AAV6Y715"/>
<evidence type="ECO:0000256" key="6">
    <source>
        <dbReference type="ARBA" id="ARBA00023242"/>
    </source>
</evidence>
<dbReference type="CDD" id="cd10017">
    <property type="entry name" value="B3_DNA"/>
    <property type="match status" value="1"/>
</dbReference>
<dbReference type="EMBL" id="WHWC01000001">
    <property type="protein sequence ID" value="KAG8390996.1"/>
    <property type="molecule type" value="Genomic_DNA"/>
</dbReference>
<name>A0AAV6Y715_9LAMI</name>
<keyword evidence="9" id="KW-1185">Reference proteome</keyword>
<evidence type="ECO:0000256" key="5">
    <source>
        <dbReference type="ARBA" id="ARBA00023163"/>
    </source>
</evidence>
<evidence type="ECO:0000259" key="7">
    <source>
        <dbReference type="PROSITE" id="PS50863"/>
    </source>
</evidence>